<feature type="domain" description="Lipid/polyisoprenoid-binding YceI-like" evidence="2">
    <location>
        <begin position="30"/>
        <end position="191"/>
    </location>
</feature>
<dbReference type="RefSeq" id="WP_058515476.1">
    <property type="nucleotide sequence ID" value="NZ_CAAAIH010000015.1"/>
</dbReference>
<dbReference type="AlphaFoldDB" id="A0A0W0Y976"/>
<proteinExistence type="predicted"/>
<dbReference type="OrthoDB" id="1247465at2"/>
<evidence type="ECO:0000259" key="2">
    <source>
        <dbReference type="SMART" id="SM00867"/>
    </source>
</evidence>
<dbReference type="InterPro" id="IPR036761">
    <property type="entry name" value="TTHA0802/YceI-like_sf"/>
</dbReference>
<dbReference type="EMBL" id="LNYU01000091">
    <property type="protein sequence ID" value="KTD53150.1"/>
    <property type="molecule type" value="Genomic_DNA"/>
</dbReference>
<protein>
    <submittedName>
        <fullName evidence="3">Putative YceI-like family protein</fullName>
    </submittedName>
</protein>
<dbReference type="Pfam" id="PF04264">
    <property type="entry name" value="YceI"/>
    <property type="match status" value="1"/>
</dbReference>
<evidence type="ECO:0000313" key="4">
    <source>
        <dbReference type="Proteomes" id="UP000054703"/>
    </source>
</evidence>
<feature type="signal peptide" evidence="1">
    <location>
        <begin position="1"/>
        <end position="26"/>
    </location>
</feature>
<sequence>MSIKTTIAKSFISTGFALFLPIAVNAAVPQWEIVPDESQLTFTATQNGAPVTGQFKTFTGTILVDPNDLTHSSIDIIVDINSISASYSELKSTLLTPDWFNPKVFPKAEFKSNQIEKTGDNTYKAVGTLTIRDKTEPVTLNFTGDQSDPNKGVVTGNTVIKRTQFGVGQGDWSKTDEIKDEVTVNFKVVGVKK</sequence>
<accession>A0A0W0Y976</accession>
<dbReference type="Gene3D" id="2.40.128.110">
    <property type="entry name" value="Lipid/polyisoprenoid-binding, YceI-like"/>
    <property type="match status" value="1"/>
</dbReference>
<comment type="caution">
    <text evidence="3">The sequence shown here is derived from an EMBL/GenBank/DDBJ whole genome shotgun (WGS) entry which is preliminary data.</text>
</comment>
<evidence type="ECO:0000256" key="1">
    <source>
        <dbReference type="SAM" id="SignalP"/>
    </source>
</evidence>
<dbReference type="InterPro" id="IPR007372">
    <property type="entry name" value="Lipid/polyisoprenoid-bd_YceI"/>
</dbReference>
<feature type="chain" id="PRO_5006917394" evidence="1">
    <location>
        <begin position="27"/>
        <end position="193"/>
    </location>
</feature>
<keyword evidence="1" id="KW-0732">Signal</keyword>
<gene>
    <name evidence="3" type="ORF">Lsan_3560</name>
</gene>
<keyword evidence="4" id="KW-1185">Reference proteome</keyword>
<dbReference type="PATRIC" id="fig|45074.5.peg.3828"/>
<dbReference type="STRING" id="45074.Lsan_3560"/>
<dbReference type="PANTHER" id="PTHR34406">
    <property type="entry name" value="PROTEIN YCEI"/>
    <property type="match status" value="1"/>
</dbReference>
<dbReference type="Proteomes" id="UP000054703">
    <property type="component" value="Unassembled WGS sequence"/>
</dbReference>
<dbReference type="PANTHER" id="PTHR34406:SF1">
    <property type="entry name" value="PROTEIN YCEI"/>
    <property type="match status" value="1"/>
</dbReference>
<organism evidence="3 4">
    <name type="scientific">Legionella santicrucis</name>
    <dbReference type="NCBI Taxonomy" id="45074"/>
    <lineage>
        <taxon>Bacteria</taxon>
        <taxon>Pseudomonadati</taxon>
        <taxon>Pseudomonadota</taxon>
        <taxon>Gammaproteobacteria</taxon>
        <taxon>Legionellales</taxon>
        <taxon>Legionellaceae</taxon>
        <taxon>Legionella</taxon>
    </lineage>
</organism>
<evidence type="ECO:0000313" key="3">
    <source>
        <dbReference type="EMBL" id="KTD53150.1"/>
    </source>
</evidence>
<dbReference type="SMART" id="SM00867">
    <property type="entry name" value="YceI"/>
    <property type="match status" value="1"/>
</dbReference>
<dbReference type="SUPFAM" id="SSF101874">
    <property type="entry name" value="YceI-like"/>
    <property type="match status" value="1"/>
</dbReference>
<reference evidence="3 4" key="1">
    <citation type="submission" date="2015-11" db="EMBL/GenBank/DDBJ databases">
        <title>Genomic analysis of 38 Legionella species identifies large and diverse effector repertoires.</title>
        <authorList>
            <person name="Burstein D."/>
            <person name="Amaro F."/>
            <person name="Zusman T."/>
            <person name="Lifshitz Z."/>
            <person name="Cohen O."/>
            <person name="Gilbert J.A."/>
            <person name="Pupko T."/>
            <person name="Shuman H.A."/>
            <person name="Segal G."/>
        </authorList>
    </citation>
    <scope>NUCLEOTIDE SEQUENCE [LARGE SCALE GENOMIC DNA]</scope>
    <source>
        <strain evidence="3 4">SC-63-C7</strain>
    </source>
</reference>
<name>A0A0W0Y976_9GAMM</name>